<evidence type="ECO:0000313" key="1">
    <source>
        <dbReference type="EMBL" id="CAG8692786.1"/>
    </source>
</evidence>
<proteinExistence type="predicted"/>
<feature type="non-terminal residue" evidence="1">
    <location>
        <position position="140"/>
    </location>
</feature>
<keyword evidence="2" id="KW-1185">Reference proteome</keyword>
<dbReference type="EMBL" id="CAJVPM010036470">
    <property type="protein sequence ID" value="CAG8692786.1"/>
    <property type="molecule type" value="Genomic_DNA"/>
</dbReference>
<evidence type="ECO:0000313" key="2">
    <source>
        <dbReference type="Proteomes" id="UP000789860"/>
    </source>
</evidence>
<protein>
    <submittedName>
        <fullName evidence="1">5459_t:CDS:1</fullName>
    </submittedName>
</protein>
<gene>
    <name evidence="1" type="ORF">SCALOS_LOCUS10196</name>
</gene>
<accession>A0ACA9P7L6</accession>
<dbReference type="Proteomes" id="UP000789860">
    <property type="component" value="Unassembled WGS sequence"/>
</dbReference>
<name>A0ACA9P7L6_9GLOM</name>
<organism evidence="1 2">
    <name type="scientific">Scutellospora calospora</name>
    <dbReference type="NCBI Taxonomy" id="85575"/>
    <lineage>
        <taxon>Eukaryota</taxon>
        <taxon>Fungi</taxon>
        <taxon>Fungi incertae sedis</taxon>
        <taxon>Mucoromycota</taxon>
        <taxon>Glomeromycotina</taxon>
        <taxon>Glomeromycetes</taxon>
        <taxon>Diversisporales</taxon>
        <taxon>Gigasporaceae</taxon>
        <taxon>Scutellospora</taxon>
    </lineage>
</organism>
<comment type="caution">
    <text evidence="1">The sequence shown here is derived from an EMBL/GenBank/DDBJ whole genome shotgun (WGS) entry which is preliminary data.</text>
</comment>
<sequence length="140" mass="15007">MNVRVVAQGMIMLGTAYIGGKLLAQSAVSAATTAGQARVGKAAMKGLEMANTPYMRDDKDTQRIQDAVENMDAGIARAATSYQARTNARMTYAVGRAFAGATRLFSGGKGSYQSGINEFIHNKAHFPPLRVEARTSKIYQ</sequence>
<reference evidence="1" key="1">
    <citation type="submission" date="2021-06" db="EMBL/GenBank/DDBJ databases">
        <authorList>
            <person name="Kallberg Y."/>
            <person name="Tangrot J."/>
            <person name="Rosling A."/>
        </authorList>
    </citation>
    <scope>NUCLEOTIDE SEQUENCE</scope>
    <source>
        <strain evidence="1">AU212A</strain>
    </source>
</reference>